<dbReference type="InterPro" id="IPR011146">
    <property type="entry name" value="HIT-like"/>
</dbReference>
<dbReference type="SUPFAM" id="SSF54197">
    <property type="entry name" value="HIT-like"/>
    <property type="match status" value="1"/>
</dbReference>
<feature type="short sequence motif" description="Histidine triad motif" evidence="2 3">
    <location>
        <begin position="98"/>
        <end position="102"/>
    </location>
</feature>
<dbReference type="PANTHER" id="PTHR23089">
    <property type="entry name" value="HISTIDINE TRIAD HIT PROTEIN"/>
    <property type="match status" value="1"/>
</dbReference>
<feature type="domain" description="HIT" evidence="4">
    <location>
        <begin position="8"/>
        <end position="114"/>
    </location>
</feature>
<evidence type="ECO:0000256" key="1">
    <source>
        <dbReference type="PIRSR" id="PIRSR601310-1"/>
    </source>
</evidence>
<dbReference type="Proteomes" id="UP000772181">
    <property type="component" value="Unassembled WGS sequence"/>
</dbReference>
<proteinExistence type="predicted"/>
<reference evidence="5" key="1">
    <citation type="submission" date="2020-07" db="EMBL/GenBank/DDBJ databases">
        <title>Huge and variable diversity of episymbiotic CPR bacteria and DPANN archaea in groundwater ecosystems.</title>
        <authorList>
            <person name="He C.Y."/>
            <person name="Keren R."/>
            <person name="Whittaker M."/>
            <person name="Farag I.F."/>
            <person name="Doudna J."/>
            <person name="Cate J.H.D."/>
            <person name="Banfield J.F."/>
        </authorList>
    </citation>
    <scope>NUCLEOTIDE SEQUENCE</scope>
    <source>
        <strain evidence="5">NC_groundwater_1482_Ag_S-0.65um_47_24</strain>
    </source>
</reference>
<evidence type="ECO:0000259" key="4">
    <source>
        <dbReference type="PROSITE" id="PS51084"/>
    </source>
</evidence>
<dbReference type="InterPro" id="IPR036265">
    <property type="entry name" value="HIT-like_sf"/>
</dbReference>
<protein>
    <submittedName>
        <fullName evidence="5">HIT domain-containing protein</fullName>
    </submittedName>
</protein>
<dbReference type="InterPro" id="IPR001310">
    <property type="entry name" value="Histidine_triad_HIT"/>
</dbReference>
<sequence length="115" mass="13367">MFEFSYCTFCNIVSGMEWANVVYQDDTIMAFDDIWARGADIHILWIPKKHHTPLQLLNDNELNGYLLKSMATWGEKHCQGGFRVVLNNGWVAGQSQPHAHYHLLWRTWGLSVNFI</sequence>
<dbReference type="AlphaFoldDB" id="A0A933LQI1"/>
<dbReference type="PROSITE" id="PS51084">
    <property type="entry name" value="HIT_2"/>
    <property type="match status" value="1"/>
</dbReference>
<dbReference type="EMBL" id="JACQWF010000332">
    <property type="protein sequence ID" value="MBI4596203.1"/>
    <property type="molecule type" value="Genomic_DNA"/>
</dbReference>
<comment type="caution">
    <text evidence="5">The sequence shown here is derived from an EMBL/GenBank/DDBJ whole genome shotgun (WGS) entry which is preliminary data.</text>
</comment>
<feature type="active site" description="Tele-AMP-histidine intermediate" evidence="1">
    <location>
        <position position="100"/>
    </location>
</feature>
<organism evidence="5 6">
    <name type="scientific">Tectimicrobiota bacterium</name>
    <dbReference type="NCBI Taxonomy" id="2528274"/>
    <lineage>
        <taxon>Bacteria</taxon>
        <taxon>Pseudomonadati</taxon>
        <taxon>Nitrospinota/Tectimicrobiota group</taxon>
        <taxon>Candidatus Tectimicrobiota</taxon>
    </lineage>
</organism>
<dbReference type="Pfam" id="PF11969">
    <property type="entry name" value="DcpS_C"/>
    <property type="match status" value="1"/>
</dbReference>
<dbReference type="GO" id="GO:0003824">
    <property type="term" value="F:catalytic activity"/>
    <property type="evidence" value="ECO:0007669"/>
    <property type="project" value="InterPro"/>
</dbReference>
<evidence type="ECO:0000256" key="2">
    <source>
        <dbReference type="PIRSR" id="PIRSR601310-3"/>
    </source>
</evidence>
<evidence type="ECO:0000313" key="6">
    <source>
        <dbReference type="Proteomes" id="UP000772181"/>
    </source>
</evidence>
<gene>
    <name evidence="5" type="ORF">HY730_07505</name>
</gene>
<name>A0A933LQI1_UNCTE</name>
<dbReference type="Gene3D" id="3.30.428.10">
    <property type="entry name" value="HIT-like"/>
    <property type="match status" value="1"/>
</dbReference>
<evidence type="ECO:0000313" key="5">
    <source>
        <dbReference type="EMBL" id="MBI4596203.1"/>
    </source>
</evidence>
<evidence type="ECO:0000256" key="3">
    <source>
        <dbReference type="PROSITE-ProRule" id="PRU00464"/>
    </source>
</evidence>
<accession>A0A933LQI1</accession>